<sequence>MIYPKKNRLFKWMVHTYVHWLTIRHFKEINFNDIAVDSSKSVLLVANHFSVWDTIILFRVNRKLLKKKFHIMMLESTALKEPFLKYAGGFSINKKTRDMVNSLDFAAELLREPKNLVLIFPQGKLYSNLITEVEFEKGIIQVIKKAAGNFQLIFAATFMENFDNLKPVANVHLVSVTDNNFNTISDLQQAYQQHYTKSRQQQIQIVK</sequence>
<dbReference type="Proteomes" id="UP000318733">
    <property type="component" value="Unassembled WGS sequence"/>
</dbReference>
<dbReference type="AlphaFoldDB" id="A0A556MVH4"/>
<organism evidence="2 3">
    <name type="scientific">Mucilaginibacter corticis</name>
    <dbReference type="NCBI Taxonomy" id="2597670"/>
    <lineage>
        <taxon>Bacteria</taxon>
        <taxon>Pseudomonadati</taxon>
        <taxon>Bacteroidota</taxon>
        <taxon>Sphingobacteriia</taxon>
        <taxon>Sphingobacteriales</taxon>
        <taxon>Sphingobacteriaceae</taxon>
        <taxon>Mucilaginibacter</taxon>
    </lineage>
</organism>
<protein>
    <submittedName>
        <fullName evidence="2">Glycerol acyltransferase</fullName>
    </submittedName>
</protein>
<evidence type="ECO:0000259" key="1">
    <source>
        <dbReference type="SMART" id="SM00563"/>
    </source>
</evidence>
<dbReference type="EMBL" id="VLPK01000001">
    <property type="protein sequence ID" value="TSJ43941.1"/>
    <property type="molecule type" value="Genomic_DNA"/>
</dbReference>
<gene>
    <name evidence="2" type="ORF">FO440_07100</name>
</gene>
<dbReference type="InterPro" id="IPR002123">
    <property type="entry name" value="Plipid/glycerol_acylTrfase"/>
</dbReference>
<keyword evidence="2" id="KW-0808">Transferase</keyword>
<dbReference type="SUPFAM" id="SSF69593">
    <property type="entry name" value="Glycerol-3-phosphate (1)-acyltransferase"/>
    <property type="match status" value="1"/>
</dbReference>
<keyword evidence="3" id="KW-1185">Reference proteome</keyword>
<keyword evidence="2" id="KW-0012">Acyltransferase</keyword>
<proteinExistence type="predicted"/>
<dbReference type="OrthoDB" id="152799at2"/>
<accession>A0A556MVH4</accession>
<evidence type="ECO:0000313" key="2">
    <source>
        <dbReference type="EMBL" id="TSJ43941.1"/>
    </source>
</evidence>
<evidence type="ECO:0000313" key="3">
    <source>
        <dbReference type="Proteomes" id="UP000318733"/>
    </source>
</evidence>
<dbReference type="RefSeq" id="WP_144247504.1">
    <property type="nucleotide sequence ID" value="NZ_VLPK01000001.1"/>
</dbReference>
<name>A0A556MVH4_9SPHI</name>
<feature type="domain" description="Phospholipid/glycerol acyltransferase" evidence="1">
    <location>
        <begin position="42"/>
        <end position="158"/>
    </location>
</feature>
<dbReference type="GO" id="GO:0016746">
    <property type="term" value="F:acyltransferase activity"/>
    <property type="evidence" value="ECO:0007669"/>
    <property type="project" value="UniProtKB-KW"/>
</dbReference>
<dbReference type="SMART" id="SM00563">
    <property type="entry name" value="PlsC"/>
    <property type="match status" value="1"/>
</dbReference>
<dbReference type="Pfam" id="PF01553">
    <property type="entry name" value="Acyltransferase"/>
    <property type="match status" value="1"/>
</dbReference>
<comment type="caution">
    <text evidence="2">The sequence shown here is derived from an EMBL/GenBank/DDBJ whole genome shotgun (WGS) entry which is preliminary data.</text>
</comment>
<reference evidence="2 3" key="1">
    <citation type="submission" date="2019-07" db="EMBL/GenBank/DDBJ databases">
        <authorList>
            <person name="Huq M.A."/>
        </authorList>
    </citation>
    <scope>NUCLEOTIDE SEQUENCE [LARGE SCALE GENOMIC DNA]</scope>
    <source>
        <strain evidence="2 3">MAH-19</strain>
    </source>
</reference>